<evidence type="ECO:0000313" key="10">
    <source>
        <dbReference type="EMBL" id="BCN94263.1"/>
    </source>
</evidence>
<dbReference type="SMART" id="SM01185">
    <property type="entry name" value="EFP"/>
    <property type="match status" value="1"/>
</dbReference>
<dbReference type="RefSeq" id="WP_237261730.1">
    <property type="nucleotide sequence ID" value="NZ_AP024202.1"/>
</dbReference>
<dbReference type="Gene3D" id="2.40.50.140">
    <property type="entry name" value="Nucleic acid-binding proteins"/>
    <property type="match status" value="2"/>
</dbReference>
<reference evidence="10" key="1">
    <citation type="journal article" date="2022" name="Arch. Microbiol.">
        <title>Thiomicrorhabdus immobilis sp. nov., a mesophilic sulfur-oxidizing bacterium isolated from sediment of a brackish lake in northern Japan.</title>
        <authorList>
            <person name="Kojima H."/>
            <person name="Mochizuki J."/>
            <person name="Kanda M."/>
            <person name="Watanabe T."/>
            <person name="Fukui M."/>
        </authorList>
    </citation>
    <scope>NUCLEOTIDE SEQUENCE</scope>
    <source>
        <strain evidence="10">Am19</strain>
    </source>
</reference>
<evidence type="ECO:0000256" key="5">
    <source>
        <dbReference type="ARBA" id="ARBA00022768"/>
    </source>
</evidence>
<evidence type="ECO:0000259" key="9">
    <source>
        <dbReference type="SMART" id="SM01185"/>
    </source>
</evidence>
<dbReference type="InterPro" id="IPR008991">
    <property type="entry name" value="Translation_prot_SH3-like_sf"/>
</dbReference>
<dbReference type="CDD" id="cd05794">
    <property type="entry name" value="S1_EF-P_repeat_2"/>
    <property type="match status" value="1"/>
</dbReference>
<feature type="domain" description="Translation elongation factor P/YeiP central" evidence="9">
    <location>
        <begin position="69"/>
        <end position="124"/>
    </location>
</feature>
<dbReference type="Gene3D" id="2.30.30.30">
    <property type="match status" value="1"/>
</dbReference>
<dbReference type="SUPFAM" id="SSF50104">
    <property type="entry name" value="Translation proteins SH3-like domain"/>
    <property type="match status" value="1"/>
</dbReference>
<proteinExistence type="inferred from homology"/>
<evidence type="ECO:0000256" key="6">
    <source>
        <dbReference type="ARBA" id="ARBA00022917"/>
    </source>
</evidence>
<evidence type="ECO:0000313" key="11">
    <source>
        <dbReference type="Proteomes" id="UP001054820"/>
    </source>
</evidence>
<dbReference type="SUPFAM" id="SSF50249">
    <property type="entry name" value="Nucleic acid-binding proteins"/>
    <property type="match status" value="2"/>
</dbReference>
<evidence type="ECO:0000256" key="3">
    <source>
        <dbReference type="ARBA" id="ARBA00009479"/>
    </source>
</evidence>
<dbReference type="InterPro" id="IPR015365">
    <property type="entry name" value="Elong-fact-P_C"/>
</dbReference>
<comment type="pathway">
    <text evidence="2">Protein biosynthesis; polypeptide chain elongation.</text>
</comment>
<protein>
    <recommendedName>
        <fullName evidence="7">Elongation factor P-like protein</fullName>
    </recommendedName>
</protein>
<dbReference type="HAMAP" id="MF_00646">
    <property type="entry name" value="EFP"/>
    <property type="match status" value="1"/>
</dbReference>
<comment type="similarity">
    <text evidence="3 7">Belongs to the elongation factor P family.</text>
</comment>
<comment type="subcellular location">
    <subcellularLocation>
        <location evidence="1">Cytoplasm</location>
    </subcellularLocation>
</comment>
<organism evidence="10 11">
    <name type="scientific">Thiomicrorhabdus immobilis</name>
    <dbReference type="NCBI Taxonomy" id="2791037"/>
    <lineage>
        <taxon>Bacteria</taxon>
        <taxon>Pseudomonadati</taxon>
        <taxon>Pseudomonadota</taxon>
        <taxon>Gammaproteobacteria</taxon>
        <taxon>Thiotrichales</taxon>
        <taxon>Piscirickettsiaceae</taxon>
        <taxon>Thiomicrorhabdus</taxon>
    </lineage>
</organism>
<dbReference type="PANTHER" id="PTHR30053">
    <property type="entry name" value="ELONGATION FACTOR P"/>
    <property type="match status" value="1"/>
</dbReference>
<keyword evidence="11" id="KW-1185">Reference proteome</keyword>
<accession>A0ABM7MFJ8</accession>
<keyword evidence="5" id="KW-0251">Elongation factor</keyword>
<evidence type="ECO:0000256" key="2">
    <source>
        <dbReference type="ARBA" id="ARBA00004815"/>
    </source>
</evidence>
<dbReference type="InterPro" id="IPR001059">
    <property type="entry name" value="Transl_elong_P/YeiP_cen"/>
</dbReference>
<keyword evidence="6" id="KW-0648">Protein biosynthesis</keyword>
<gene>
    <name evidence="10" type="ORF">THMIRHAM_20480</name>
</gene>
<dbReference type="InterPro" id="IPR020599">
    <property type="entry name" value="Transl_elong_fac_P/YeiP"/>
</dbReference>
<dbReference type="HAMAP" id="MF_00141">
    <property type="entry name" value="EF_P"/>
    <property type="match status" value="1"/>
</dbReference>
<dbReference type="Proteomes" id="UP001054820">
    <property type="component" value="Chromosome"/>
</dbReference>
<dbReference type="Pfam" id="PF08207">
    <property type="entry name" value="EFP_N"/>
    <property type="match status" value="1"/>
</dbReference>
<feature type="domain" description="Elongation factor P C-terminal" evidence="8">
    <location>
        <begin position="132"/>
        <end position="186"/>
    </location>
</feature>
<name>A0ABM7MFJ8_9GAMM</name>
<dbReference type="PANTHER" id="PTHR30053:SF14">
    <property type="entry name" value="TRANSLATION ELONGATION FACTOR KOW-LIKE DOMAIN-CONTAINING PROTEIN"/>
    <property type="match status" value="1"/>
</dbReference>
<dbReference type="Pfam" id="PF09285">
    <property type="entry name" value="Elong-fact-P_C"/>
    <property type="match status" value="1"/>
</dbReference>
<dbReference type="InterPro" id="IPR013185">
    <property type="entry name" value="Transl_elong_KOW-like"/>
</dbReference>
<dbReference type="InterPro" id="IPR012340">
    <property type="entry name" value="NA-bd_OB-fold"/>
</dbReference>
<evidence type="ECO:0000256" key="4">
    <source>
        <dbReference type="ARBA" id="ARBA00022490"/>
    </source>
</evidence>
<evidence type="ECO:0000256" key="1">
    <source>
        <dbReference type="ARBA" id="ARBA00004496"/>
    </source>
</evidence>
<dbReference type="InterPro" id="IPR011897">
    <property type="entry name" value="Transl_elong_p-like_YeiP"/>
</dbReference>
<sequence>MPKINELKKGSVVEINGVPHIVKTYDVRNPSSRGASTMYKVRFNNLKTGQKVDETFKGEDMIKEVETTKVSVMFSYIDGDSYVFMNNEDYSQYLLAADELEDEKKYITEGLSGITALLYEDQILAIELPTNVDLEVIETNPGTKATGAGRTKPAVLSTGYEIQVPEFIEPHEIVKVSTLTGKFLSRA</sequence>
<dbReference type="EMBL" id="AP024202">
    <property type="protein sequence ID" value="BCN94263.1"/>
    <property type="molecule type" value="Genomic_DNA"/>
</dbReference>
<evidence type="ECO:0000256" key="7">
    <source>
        <dbReference type="HAMAP-Rule" id="MF_00646"/>
    </source>
</evidence>
<dbReference type="CDD" id="cd04470">
    <property type="entry name" value="S1_EF-P_repeat_1"/>
    <property type="match status" value="1"/>
</dbReference>
<dbReference type="NCBIfam" id="NF003392">
    <property type="entry name" value="PRK04542.1"/>
    <property type="match status" value="1"/>
</dbReference>
<keyword evidence="4" id="KW-0963">Cytoplasm</keyword>
<dbReference type="Pfam" id="PF01132">
    <property type="entry name" value="EFP"/>
    <property type="match status" value="1"/>
</dbReference>
<dbReference type="InterPro" id="IPR011768">
    <property type="entry name" value="Transl_elongation_fac_P"/>
</dbReference>
<dbReference type="NCBIfam" id="NF001810">
    <property type="entry name" value="PRK00529.1"/>
    <property type="match status" value="1"/>
</dbReference>
<dbReference type="SMART" id="SM00841">
    <property type="entry name" value="Elong-fact-P_C"/>
    <property type="match status" value="1"/>
</dbReference>
<evidence type="ECO:0000259" key="8">
    <source>
        <dbReference type="SMART" id="SM00841"/>
    </source>
</evidence>
<dbReference type="InterPro" id="IPR014722">
    <property type="entry name" value="Rib_uL2_dom2"/>
</dbReference>
<dbReference type="PIRSF" id="PIRSF005901">
    <property type="entry name" value="EF-P"/>
    <property type="match status" value="1"/>
</dbReference>